<dbReference type="UniPathway" id="UPA00223">
    <property type="reaction ID" value="UER01008"/>
</dbReference>
<comment type="catalytic activity">
    <reaction evidence="1 8">
        <text>(S)-malate + a quinone = a quinol + oxaloacetate</text>
        <dbReference type="Rhea" id="RHEA:46012"/>
        <dbReference type="ChEBI" id="CHEBI:15589"/>
        <dbReference type="ChEBI" id="CHEBI:16452"/>
        <dbReference type="ChEBI" id="CHEBI:24646"/>
        <dbReference type="ChEBI" id="CHEBI:132124"/>
        <dbReference type="EC" id="1.1.5.4"/>
    </reaction>
</comment>
<dbReference type="Gene3D" id="3.30.9.10">
    <property type="entry name" value="D-Amino Acid Oxidase, subunit A, domain 2"/>
    <property type="match status" value="1"/>
</dbReference>
<evidence type="ECO:0000256" key="5">
    <source>
        <dbReference type="ARBA" id="ARBA00022630"/>
    </source>
</evidence>
<dbReference type="SUPFAM" id="SSF51905">
    <property type="entry name" value="FAD/NAD(P)-binding domain"/>
    <property type="match status" value="1"/>
</dbReference>
<dbReference type="GO" id="GO:0008924">
    <property type="term" value="F:L-malate dehydrogenase (quinone) activity"/>
    <property type="evidence" value="ECO:0007669"/>
    <property type="project" value="UniProtKB-UniRule"/>
</dbReference>
<organism evidence="10 11">
    <name type="scientific">Melghirimyces thermohalophilus</name>
    <dbReference type="NCBI Taxonomy" id="1236220"/>
    <lineage>
        <taxon>Bacteria</taxon>
        <taxon>Bacillati</taxon>
        <taxon>Bacillota</taxon>
        <taxon>Bacilli</taxon>
        <taxon>Bacillales</taxon>
        <taxon>Thermoactinomycetaceae</taxon>
        <taxon>Melghirimyces</taxon>
    </lineage>
</organism>
<keyword evidence="7 8" id="KW-0560">Oxidoreductase</keyword>
<dbReference type="NCBIfam" id="NF003611">
    <property type="entry name" value="PRK05257.3-2"/>
    <property type="match status" value="1"/>
</dbReference>
<dbReference type="InterPro" id="IPR006231">
    <property type="entry name" value="MQO"/>
</dbReference>
<dbReference type="NCBIfam" id="NF003608">
    <property type="entry name" value="PRK05257.2-4"/>
    <property type="match status" value="1"/>
</dbReference>
<comment type="similarity">
    <text evidence="8">Belongs to the MQO family.</text>
</comment>
<evidence type="ECO:0000256" key="3">
    <source>
        <dbReference type="ARBA" id="ARBA00005012"/>
    </source>
</evidence>
<evidence type="ECO:0000256" key="1">
    <source>
        <dbReference type="ARBA" id="ARBA00001139"/>
    </source>
</evidence>
<keyword evidence="11" id="KW-1185">Reference proteome</keyword>
<dbReference type="EC" id="1.1.5.4" evidence="8"/>
<dbReference type="NCBIfam" id="TIGR01320">
    <property type="entry name" value="mal_quin_oxido"/>
    <property type="match status" value="1"/>
</dbReference>
<proteinExistence type="inferred from homology"/>
<evidence type="ECO:0000256" key="7">
    <source>
        <dbReference type="ARBA" id="ARBA00023002"/>
    </source>
</evidence>
<evidence type="ECO:0000256" key="8">
    <source>
        <dbReference type="HAMAP-Rule" id="MF_00212"/>
    </source>
</evidence>
<evidence type="ECO:0000256" key="9">
    <source>
        <dbReference type="SAM" id="MobiDB-lite"/>
    </source>
</evidence>
<keyword evidence="5 8" id="KW-0285">Flavoprotein</keyword>
<accession>A0A1G6PM08</accession>
<dbReference type="AlphaFoldDB" id="A0A1G6PM08"/>
<dbReference type="GO" id="GO:0006099">
    <property type="term" value="P:tricarboxylic acid cycle"/>
    <property type="evidence" value="ECO:0007669"/>
    <property type="project" value="UniProtKB-UniRule"/>
</dbReference>
<dbReference type="NCBIfam" id="NF003603">
    <property type="entry name" value="PRK05257.1-1"/>
    <property type="match status" value="1"/>
</dbReference>
<dbReference type="EMBL" id="FMZA01000017">
    <property type="protein sequence ID" value="SDC81078.1"/>
    <property type="molecule type" value="Genomic_DNA"/>
</dbReference>
<dbReference type="Pfam" id="PF06039">
    <property type="entry name" value="Mqo"/>
    <property type="match status" value="1"/>
</dbReference>
<name>A0A1G6PM08_9BACL</name>
<dbReference type="HAMAP" id="MF_00212">
    <property type="entry name" value="MQO"/>
    <property type="match status" value="1"/>
</dbReference>
<dbReference type="InterPro" id="IPR036188">
    <property type="entry name" value="FAD/NAD-bd_sf"/>
</dbReference>
<dbReference type="GO" id="GO:0047545">
    <property type="term" value="F:(S)-2-hydroxyglutarate dehydrogenase activity"/>
    <property type="evidence" value="ECO:0007669"/>
    <property type="project" value="TreeGrafter"/>
</dbReference>
<protein>
    <recommendedName>
        <fullName evidence="8">Probable malate:quinone oxidoreductase</fullName>
        <ecNumber evidence="8">1.1.5.4</ecNumber>
    </recommendedName>
    <alternativeName>
        <fullName evidence="8">MQO</fullName>
    </alternativeName>
    <alternativeName>
        <fullName evidence="8">Malate dehydrogenase [quinone]</fullName>
    </alternativeName>
</protein>
<gene>
    <name evidence="8" type="primary">mqo</name>
    <name evidence="10" type="ORF">SAMN04488112_11739</name>
</gene>
<sequence>MCDKVTPTWYEAFKIQGKRLVKLSNRETTTDVILIGAGIMSATLGTLLKELVPEWEMTVFEKLAKAGEESSNEWNNAGTGHSALCELNYTVEQPDGSIDISKAIKINEQFQVSTQFWSYLVNNHLISRPQDFIMPLPHMSLVHGEQNINFLKKRFAALSNNPLFQGMEFSDDPEKLKEWVPLIMEDRTSDEPIAATRIDTGTDVNFGALTRKLFDHLENQQVDINYEHDVQDIKRTSDDLWEVKVRNLKSGAVERHTAKFVFIGAGGGSLHLLQKSGIPEGKHIGGFPVSGLFMVCNNPDVIEKHHAKVYGKAKVGAPPMSVPHLDTRYIDNKKSLLFGPFAGFSPKFLKNGSMLDLFTSIKPDNLFTMLAAGAKEMTLTKYLIQQVMLSKEQRMEELRQFIPNAKSEDWDIVVAGQRVQVIKDTESGGKGTLQFGTEVVTAADGSIAALLGASPGASTSVHVMLDVLKKCFPQHMNEWEAKIKEMIPSYGQSLIENPDLLQEIHAFTAQTLGLSQRTDESSPTEEVAEKEPAIH</sequence>
<reference evidence="10 11" key="1">
    <citation type="submission" date="2016-10" db="EMBL/GenBank/DDBJ databases">
        <authorList>
            <person name="de Groot N.N."/>
        </authorList>
    </citation>
    <scope>NUCLEOTIDE SEQUENCE [LARGE SCALE GENOMIC DNA]</scope>
    <source>
        <strain evidence="10 11">DSM 45514</strain>
    </source>
</reference>
<dbReference type="NCBIfam" id="NF009875">
    <property type="entry name" value="PRK13339.1"/>
    <property type="match status" value="1"/>
</dbReference>
<keyword evidence="6 8" id="KW-0274">FAD</keyword>
<evidence type="ECO:0000313" key="11">
    <source>
        <dbReference type="Proteomes" id="UP000199387"/>
    </source>
</evidence>
<dbReference type="NCBIfam" id="NF003605">
    <property type="entry name" value="PRK05257.1-4"/>
    <property type="match status" value="1"/>
</dbReference>
<dbReference type="NCBIfam" id="NF003610">
    <property type="entry name" value="PRK05257.3-1"/>
    <property type="match status" value="1"/>
</dbReference>
<evidence type="ECO:0000256" key="2">
    <source>
        <dbReference type="ARBA" id="ARBA00001974"/>
    </source>
</evidence>
<evidence type="ECO:0000313" key="10">
    <source>
        <dbReference type="EMBL" id="SDC81078.1"/>
    </source>
</evidence>
<dbReference type="NCBIfam" id="NF003606">
    <property type="entry name" value="PRK05257.2-1"/>
    <property type="match status" value="1"/>
</dbReference>
<evidence type="ECO:0000256" key="6">
    <source>
        <dbReference type="ARBA" id="ARBA00022827"/>
    </source>
</evidence>
<dbReference type="NCBIfam" id="NF003604">
    <property type="entry name" value="PRK05257.1-3"/>
    <property type="match status" value="1"/>
</dbReference>
<evidence type="ECO:0000256" key="4">
    <source>
        <dbReference type="ARBA" id="ARBA00022532"/>
    </source>
</evidence>
<dbReference type="PANTHER" id="PTHR43104">
    <property type="entry name" value="L-2-HYDROXYGLUTARATE DEHYDROGENASE, MITOCHONDRIAL"/>
    <property type="match status" value="1"/>
</dbReference>
<dbReference type="PANTHER" id="PTHR43104:SF2">
    <property type="entry name" value="L-2-HYDROXYGLUTARATE DEHYDROGENASE, MITOCHONDRIAL"/>
    <property type="match status" value="1"/>
</dbReference>
<keyword evidence="4 8" id="KW-0816">Tricarboxylic acid cycle</keyword>
<dbReference type="Proteomes" id="UP000199387">
    <property type="component" value="Unassembled WGS sequence"/>
</dbReference>
<dbReference type="Gene3D" id="3.50.50.60">
    <property type="entry name" value="FAD/NAD(P)-binding domain"/>
    <property type="match status" value="1"/>
</dbReference>
<comment type="pathway">
    <text evidence="3 8">Carbohydrate metabolism; tricarboxylic acid cycle; oxaloacetate from (S)-malate (quinone route): step 1/1.</text>
</comment>
<dbReference type="STRING" id="1236220.SAMN04488112_11739"/>
<comment type="cofactor">
    <cofactor evidence="2 8">
        <name>FAD</name>
        <dbReference type="ChEBI" id="CHEBI:57692"/>
    </cofactor>
</comment>
<feature type="region of interest" description="Disordered" evidence="9">
    <location>
        <begin position="512"/>
        <end position="535"/>
    </location>
</feature>